<dbReference type="InterPro" id="IPR018020">
    <property type="entry name" value="OHCU_decarboxylase"/>
</dbReference>
<feature type="binding site" evidence="8">
    <location>
        <position position="328"/>
    </location>
    <ligand>
        <name>substrate</name>
    </ligand>
</feature>
<dbReference type="GO" id="GO:0005777">
    <property type="term" value="C:peroxisome"/>
    <property type="evidence" value="ECO:0007669"/>
    <property type="project" value="TreeGrafter"/>
</dbReference>
<dbReference type="CDD" id="cd05822">
    <property type="entry name" value="TLP_HIUase"/>
    <property type="match status" value="1"/>
</dbReference>
<protein>
    <submittedName>
        <fullName evidence="11">Uric acid degradation bifunctional protein TTL isoform X1</fullName>
    </submittedName>
</protein>
<evidence type="ECO:0000256" key="7">
    <source>
        <dbReference type="ARBA" id="ARBA00023239"/>
    </source>
</evidence>
<dbReference type="PANTHER" id="PTHR43466">
    <property type="entry name" value="2-OXO-4-HYDROXY-4-CARBOXY-5-UREIDOIMIDAZOLINE DECARBOXYLASE-RELATED"/>
    <property type="match status" value="1"/>
</dbReference>
<keyword evidence="6" id="KW-0378">Hydrolase</keyword>
<dbReference type="SUPFAM" id="SSF158694">
    <property type="entry name" value="UraD-Like"/>
    <property type="match status" value="1"/>
</dbReference>
<keyword evidence="4" id="KW-0659">Purine metabolism</keyword>
<evidence type="ECO:0000256" key="6">
    <source>
        <dbReference type="ARBA" id="ARBA00022801"/>
    </source>
</evidence>
<dbReference type="GO" id="GO:0051997">
    <property type="term" value="F:2-oxo-4-hydroxy-4-carboxy-5-ureidoimidazoline decarboxylase activity"/>
    <property type="evidence" value="ECO:0007669"/>
    <property type="project" value="UniProtKB-EC"/>
</dbReference>
<dbReference type="Pfam" id="PF09349">
    <property type="entry name" value="OHCU_decarbox"/>
    <property type="match status" value="1"/>
</dbReference>
<feature type="binding site" evidence="8">
    <location>
        <position position="215"/>
    </location>
    <ligand>
        <name>substrate</name>
    </ligand>
</feature>
<dbReference type="GO" id="GO:0019628">
    <property type="term" value="P:urate catabolic process"/>
    <property type="evidence" value="ECO:0007669"/>
    <property type="project" value="TreeGrafter"/>
</dbReference>
<reference evidence="11 12" key="1">
    <citation type="submission" date="2023-10" db="EMBL/GenBank/DDBJ databases">
        <title>Chromosome-scale genome assembly provides insights into flower coloration mechanisms of Canna indica.</title>
        <authorList>
            <person name="Li C."/>
        </authorList>
    </citation>
    <scope>NUCLEOTIDE SEQUENCE [LARGE SCALE GENOMIC DNA]</scope>
    <source>
        <tissue evidence="11">Flower</tissue>
    </source>
</reference>
<dbReference type="Gene3D" id="1.10.3330.10">
    <property type="entry name" value="Oxo-4-hydroxy-4-carboxy-5-ureidoimidazoline decarboxylase"/>
    <property type="match status" value="1"/>
</dbReference>
<dbReference type="EMBL" id="CP136893">
    <property type="protein sequence ID" value="WOL06295.1"/>
    <property type="molecule type" value="Genomic_DNA"/>
</dbReference>
<dbReference type="InterPro" id="IPR036778">
    <property type="entry name" value="OHCU_decarboxylase_sf"/>
</dbReference>
<dbReference type="PRINTS" id="PR00189">
    <property type="entry name" value="TRNSTHYRETIN"/>
</dbReference>
<dbReference type="Proteomes" id="UP001327560">
    <property type="component" value="Chromosome 4"/>
</dbReference>
<dbReference type="AlphaFoldDB" id="A0AAQ3KD18"/>
<dbReference type="GO" id="GO:0033971">
    <property type="term" value="F:hydroxyisourate hydrolase activity"/>
    <property type="evidence" value="ECO:0007669"/>
    <property type="project" value="UniProtKB-EC"/>
</dbReference>
<evidence type="ECO:0000256" key="4">
    <source>
        <dbReference type="ARBA" id="ARBA00022631"/>
    </source>
</evidence>
<keyword evidence="12" id="KW-1185">Reference proteome</keyword>
<dbReference type="GO" id="GO:0006144">
    <property type="term" value="P:purine nucleobase metabolic process"/>
    <property type="evidence" value="ECO:0007669"/>
    <property type="project" value="UniProtKB-KW"/>
</dbReference>
<evidence type="ECO:0000256" key="3">
    <source>
        <dbReference type="ARBA" id="ARBA00004754"/>
    </source>
</evidence>
<evidence type="ECO:0000256" key="2">
    <source>
        <dbReference type="ARBA" id="ARBA00001163"/>
    </source>
</evidence>
<dbReference type="InterPro" id="IPR000895">
    <property type="entry name" value="Transthyretin/HIU_hydrolase"/>
</dbReference>
<sequence>MATFSWTEEEILRCCGSKRFAKEMVSASPFTDLDHTLRSARDIWFNKVDVAGWLEAFAAHPAIGGTSPSVSQWSKEEQSAAMATATDFTLQELVEWNVRYREKFGFVFLICASGRSTPEILSELKKRYSNRPIAELEIAAQEQMKIIELRLARLFNSGVGPNTSTTTHRPVGSSTPGDRLGIIGAHVMAIPKVSSSKIPQISGSSLRTRPPITTHVLDIARGCPASGMDVHLEIWKGAQLQPSFLNRESSDWALIGSSMTNTDGRSGPLMSIVDHITPGFYRISFNTGKYAPSGFFPYVSIVFQVRENQVAEHFHVPLLHAPFSFSTYRGS</sequence>
<feature type="binding site" evidence="8">
    <location>
        <position position="265"/>
    </location>
    <ligand>
        <name>substrate</name>
    </ligand>
</feature>
<evidence type="ECO:0000313" key="12">
    <source>
        <dbReference type="Proteomes" id="UP001327560"/>
    </source>
</evidence>
<comment type="catalytic activity">
    <reaction evidence="1">
        <text>5-hydroxyisourate + H2O = 5-hydroxy-2-oxo-4-ureido-2,5-dihydro-1H-imidazole-5-carboxylate + H(+)</text>
        <dbReference type="Rhea" id="RHEA:23736"/>
        <dbReference type="ChEBI" id="CHEBI:15377"/>
        <dbReference type="ChEBI" id="CHEBI:15378"/>
        <dbReference type="ChEBI" id="CHEBI:18072"/>
        <dbReference type="ChEBI" id="CHEBI:58639"/>
        <dbReference type="EC" id="3.5.2.17"/>
    </reaction>
</comment>
<evidence type="ECO:0000256" key="1">
    <source>
        <dbReference type="ARBA" id="ARBA00001043"/>
    </source>
</evidence>
<comment type="pathway">
    <text evidence="3">Purine metabolism; urate degradation; (S)-allantoin from urate: step 3/3.</text>
</comment>
<dbReference type="InterPro" id="IPR023416">
    <property type="entry name" value="Transthyretin/HIU_hydrolase_d"/>
</dbReference>
<dbReference type="SUPFAM" id="SSF49472">
    <property type="entry name" value="Transthyretin (synonym: prealbumin)"/>
    <property type="match status" value="1"/>
</dbReference>
<evidence type="ECO:0000259" key="10">
    <source>
        <dbReference type="Pfam" id="PF09349"/>
    </source>
</evidence>
<gene>
    <name evidence="11" type="ORF">Cni_G15027</name>
</gene>
<evidence type="ECO:0000259" key="9">
    <source>
        <dbReference type="Pfam" id="PF00576"/>
    </source>
</evidence>
<keyword evidence="7" id="KW-0456">Lyase</keyword>
<dbReference type="FunFam" id="1.10.3330.10:FF:000002">
    <property type="entry name" value="Uric acid degradation bifunctional protein TTL"/>
    <property type="match status" value="1"/>
</dbReference>
<feature type="domain" description="Transthyretin/hydroxyisourate hydrolase" evidence="9">
    <location>
        <begin position="212"/>
        <end position="330"/>
    </location>
</feature>
<dbReference type="InterPro" id="IPR036817">
    <property type="entry name" value="Transthyretin/HIU_hydrolase_sf"/>
</dbReference>
<proteinExistence type="predicted"/>
<feature type="domain" description="Oxo-4-hydroxy-4-carboxy-5-ureidoimidazoline decarboxylase" evidence="10">
    <location>
        <begin position="9"/>
        <end position="152"/>
    </location>
</feature>
<comment type="catalytic activity">
    <reaction evidence="2">
        <text>5-hydroxy-2-oxo-4-ureido-2,5-dihydro-1H-imidazole-5-carboxylate + H(+) = (S)-allantoin + CO2</text>
        <dbReference type="Rhea" id="RHEA:26301"/>
        <dbReference type="ChEBI" id="CHEBI:15378"/>
        <dbReference type="ChEBI" id="CHEBI:15678"/>
        <dbReference type="ChEBI" id="CHEBI:16526"/>
        <dbReference type="ChEBI" id="CHEBI:58639"/>
        <dbReference type="EC" id="4.1.1.97"/>
    </reaction>
</comment>
<dbReference type="NCBIfam" id="TIGR02962">
    <property type="entry name" value="hdxy_isourate"/>
    <property type="match status" value="1"/>
</dbReference>
<dbReference type="PANTHER" id="PTHR43466:SF1">
    <property type="entry name" value="2-OXO-4-HYDROXY-4-CARBOXY-5-UREIDOIMIDAZOLINE DECARBOXYLASE-RELATED"/>
    <property type="match status" value="1"/>
</dbReference>
<dbReference type="InterPro" id="IPR014306">
    <property type="entry name" value="Hydroxyisourate_hydrolase"/>
</dbReference>
<dbReference type="Gene3D" id="2.60.40.180">
    <property type="entry name" value="Transthyretin/hydroxyisourate hydrolase domain"/>
    <property type="match status" value="1"/>
</dbReference>
<organism evidence="11 12">
    <name type="scientific">Canna indica</name>
    <name type="common">Indian-shot</name>
    <dbReference type="NCBI Taxonomy" id="4628"/>
    <lineage>
        <taxon>Eukaryota</taxon>
        <taxon>Viridiplantae</taxon>
        <taxon>Streptophyta</taxon>
        <taxon>Embryophyta</taxon>
        <taxon>Tracheophyta</taxon>
        <taxon>Spermatophyta</taxon>
        <taxon>Magnoliopsida</taxon>
        <taxon>Liliopsida</taxon>
        <taxon>Zingiberales</taxon>
        <taxon>Cannaceae</taxon>
        <taxon>Canna</taxon>
    </lineage>
</organism>
<dbReference type="Pfam" id="PF00576">
    <property type="entry name" value="Transthyretin"/>
    <property type="match status" value="1"/>
</dbReference>
<name>A0AAQ3KD18_9LILI</name>
<dbReference type="FunFam" id="2.60.40.180:FF:000003">
    <property type="entry name" value="Uric acid degradation bifunctional protein TTL"/>
    <property type="match status" value="1"/>
</dbReference>
<accession>A0AAQ3KD18</accession>
<dbReference type="PROSITE" id="PS00768">
    <property type="entry name" value="TRANSTHYRETIN_1"/>
    <property type="match status" value="1"/>
</dbReference>
<evidence type="ECO:0000256" key="8">
    <source>
        <dbReference type="PIRSR" id="PIRSR600895-51"/>
    </source>
</evidence>
<evidence type="ECO:0000313" key="11">
    <source>
        <dbReference type="EMBL" id="WOL06295.1"/>
    </source>
</evidence>
<dbReference type="InterPro" id="IPR023418">
    <property type="entry name" value="Thyroxine_BS"/>
</dbReference>
<evidence type="ECO:0000256" key="5">
    <source>
        <dbReference type="ARBA" id="ARBA00022793"/>
    </source>
</evidence>
<keyword evidence="5" id="KW-0210">Decarboxylase</keyword>